<comment type="caution">
    <text evidence="1">The sequence shown here is derived from an EMBL/GenBank/DDBJ whole genome shotgun (WGS) entry which is preliminary data.</text>
</comment>
<dbReference type="InterPro" id="IPR006597">
    <property type="entry name" value="Sel1-like"/>
</dbReference>
<evidence type="ECO:0000313" key="1">
    <source>
        <dbReference type="EMBL" id="MBH5330296.1"/>
    </source>
</evidence>
<evidence type="ECO:0000313" key="2">
    <source>
        <dbReference type="Proteomes" id="UP000768471"/>
    </source>
</evidence>
<keyword evidence="2" id="KW-1185">Reference proteome</keyword>
<dbReference type="InterPro" id="IPR011990">
    <property type="entry name" value="TPR-like_helical_dom_sf"/>
</dbReference>
<organism evidence="1 2">
    <name type="scientific">Eikenella glucosivorans</name>
    <dbReference type="NCBI Taxonomy" id="2766967"/>
    <lineage>
        <taxon>Bacteria</taxon>
        <taxon>Pseudomonadati</taxon>
        <taxon>Pseudomonadota</taxon>
        <taxon>Betaproteobacteria</taxon>
        <taxon>Neisseriales</taxon>
        <taxon>Neisseriaceae</taxon>
        <taxon>Eikenella</taxon>
    </lineage>
</organism>
<dbReference type="SUPFAM" id="SSF81901">
    <property type="entry name" value="HCP-like"/>
    <property type="match status" value="1"/>
</dbReference>
<gene>
    <name evidence="1" type="ORF">H9Q10_11545</name>
</gene>
<sequence length="39" mass="4308">MMYAKGVGVSVNVAQARLWFERAAAQGDQDAQEALRQLQ</sequence>
<dbReference type="EMBL" id="JACSGR010000009">
    <property type="protein sequence ID" value="MBH5330296.1"/>
    <property type="molecule type" value="Genomic_DNA"/>
</dbReference>
<reference evidence="1 2" key="1">
    <citation type="submission" date="2020-09" db="EMBL/GenBank/DDBJ databases">
        <title>Eikenella S3660 sp. nov., isolated from a throat swab.</title>
        <authorList>
            <person name="Buhl M."/>
        </authorList>
    </citation>
    <scope>NUCLEOTIDE SEQUENCE [LARGE SCALE GENOMIC DNA]</scope>
    <source>
        <strain evidence="1 2">S3360</strain>
    </source>
</reference>
<dbReference type="Pfam" id="PF08238">
    <property type="entry name" value="Sel1"/>
    <property type="match status" value="1"/>
</dbReference>
<dbReference type="Proteomes" id="UP000768471">
    <property type="component" value="Unassembled WGS sequence"/>
</dbReference>
<accession>A0ABS0NDE8</accession>
<dbReference type="Gene3D" id="1.25.40.10">
    <property type="entry name" value="Tetratricopeptide repeat domain"/>
    <property type="match status" value="1"/>
</dbReference>
<proteinExistence type="predicted"/>
<name>A0ABS0NDE8_9NEIS</name>
<protein>
    <submittedName>
        <fullName evidence="1">SEL1-like repeat protein</fullName>
    </submittedName>
</protein>